<protein>
    <recommendedName>
        <fullName evidence="4">COP9 signalosome complex subunit 4</fullName>
    </recommendedName>
</protein>
<dbReference type="InterPro" id="IPR036390">
    <property type="entry name" value="WH_DNA-bd_sf"/>
</dbReference>
<dbReference type="SUPFAM" id="SSF46785">
    <property type="entry name" value="Winged helix' DNA-binding domain"/>
    <property type="match status" value="1"/>
</dbReference>
<accession>A0A383VZZ8</accession>
<dbReference type="GO" id="GO:0008180">
    <property type="term" value="C:COP9 signalosome"/>
    <property type="evidence" value="ECO:0007669"/>
    <property type="project" value="UniProtKB-KW"/>
</dbReference>
<evidence type="ECO:0000256" key="7">
    <source>
        <dbReference type="ARBA" id="ARBA00023242"/>
    </source>
</evidence>
<gene>
    <name evidence="9" type="ORF">BQ4739_LOCUS10719</name>
</gene>
<dbReference type="PROSITE" id="PS50250">
    <property type="entry name" value="PCI"/>
    <property type="match status" value="1"/>
</dbReference>
<proteinExistence type="inferred from homology"/>
<evidence type="ECO:0000256" key="4">
    <source>
        <dbReference type="ARBA" id="ARBA00014881"/>
    </source>
</evidence>
<evidence type="ECO:0000256" key="1">
    <source>
        <dbReference type="ARBA" id="ARBA00004123"/>
    </source>
</evidence>
<evidence type="ECO:0000256" key="2">
    <source>
        <dbReference type="ARBA" id="ARBA00004496"/>
    </source>
</evidence>
<keyword evidence="6" id="KW-0736">Signalosome</keyword>
<evidence type="ECO:0000259" key="8">
    <source>
        <dbReference type="PROSITE" id="PS50250"/>
    </source>
</evidence>
<keyword evidence="7" id="KW-0539">Nucleus</keyword>
<keyword evidence="5" id="KW-0963">Cytoplasm</keyword>
<dbReference type="STRING" id="3088.A0A383VZZ8"/>
<comment type="subcellular location">
    <subcellularLocation>
        <location evidence="2">Cytoplasm</location>
    </subcellularLocation>
    <subcellularLocation>
        <location evidence="1">Nucleus</location>
    </subcellularLocation>
</comment>
<keyword evidence="10" id="KW-1185">Reference proteome</keyword>
<dbReference type="EMBL" id="FNXT01000992">
    <property type="protein sequence ID" value="SZX70510.1"/>
    <property type="molecule type" value="Genomic_DNA"/>
</dbReference>
<dbReference type="Pfam" id="PF01399">
    <property type="entry name" value="PCI"/>
    <property type="match status" value="2"/>
</dbReference>
<dbReference type="GO" id="GO:0005829">
    <property type="term" value="C:cytosol"/>
    <property type="evidence" value="ECO:0007669"/>
    <property type="project" value="TreeGrafter"/>
</dbReference>
<dbReference type="Pfam" id="PF22241">
    <property type="entry name" value="PSMD12-CSN4_N"/>
    <property type="match status" value="1"/>
</dbReference>
<name>A0A383VZZ8_TETOB</name>
<dbReference type="AlphaFoldDB" id="A0A383VZZ8"/>
<organism evidence="9 10">
    <name type="scientific">Tetradesmus obliquus</name>
    <name type="common">Green alga</name>
    <name type="synonym">Acutodesmus obliquus</name>
    <dbReference type="NCBI Taxonomy" id="3088"/>
    <lineage>
        <taxon>Eukaryota</taxon>
        <taxon>Viridiplantae</taxon>
        <taxon>Chlorophyta</taxon>
        <taxon>core chlorophytes</taxon>
        <taxon>Chlorophyceae</taxon>
        <taxon>CS clade</taxon>
        <taxon>Sphaeropleales</taxon>
        <taxon>Scenedesmaceae</taxon>
        <taxon>Tetradesmus</taxon>
    </lineage>
</organism>
<evidence type="ECO:0000256" key="3">
    <source>
        <dbReference type="ARBA" id="ARBA00010417"/>
    </source>
</evidence>
<evidence type="ECO:0000313" key="9">
    <source>
        <dbReference type="EMBL" id="SZX70510.1"/>
    </source>
</evidence>
<dbReference type="SMART" id="SM00088">
    <property type="entry name" value="PINT"/>
    <property type="match status" value="1"/>
</dbReference>
<dbReference type="InterPro" id="IPR040134">
    <property type="entry name" value="PSMD12/CSN4"/>
</dbReference>
<reference evidence="9 10" key="1">
    <citation type="submission" date="2016-10" db="EMBL/GenBank/DDBJ databases">
        <authorList>
            <person name="Cai Z."/>
        </authorList>
    </citation>
    <scope>NUCLEOTIDE SEQUENCE [LARGE SCALE GENOMIC DNA]</scope>
</reference>
<dbReference type="PANTHER" id="PTHR10855">
    <property type="entry name" value="26S PROTEASOME NON-ATPASE REGULATORY SUBUNIT 12/COP9 SIGNALOSOME COMPLEX SUBUNIT 4"/>
    <property type="match status" value="1"/>
</dbReference>
<comment type="similarity">
    <text evidence="3">Belongs to the CSN4 family.</text>
</comment>
<dbReference type="InterPro" id="IPR054559">
    <property type="entry name" value="PSMD12-CSN4-like_N"/>
</dbReference>
<dbReference type="Proteomes" id="UP000256970">
    <property type="component" value="Unassembled WGS sequence"/>
</dbReference>
<evidence type="ECO:0000256" key="5">
    <source>
        <dbReference type="ARBA" id="ARBA00022490"/>
    </source>
</evidence>
<evidence type="ECO:0000313" key="10">
    <source>
        <dbReference type="Proteomes" id="UP000256970"/>
    </source>
</evidence>
<evidence type="ECO:0000256" key="6">
    <source>
        <dbReference type="ARBA" id="ARBA00022790"/>
    </source>
</evidence>
<dbReference type="PANTHER" id="PTHR10855:SF2">
    <property type="entry name" value="COP9 SIGNALOSOME COMPLEX SUBUNIT 4"/>
    <property type="match status" value="1"/>
</dbReference>
<dbReference type="InterPro" id="IPR000717">
    <property type="entry name" value="PCI_dom"/>
</dbReference>
<dbReference type="InterPro" id="IPR036388">
    <property type="entry name" value="WH-like_DNA-bd_sf"/>
</dbReference>
<sequence length="434" mass="47154">MGVQEQLEQIAGSADPKQKAELYKQLLGGLIQAASEADLNAFVDHMLSDEVPLVVSRQLLASFAQETSKLPAEVHKAVAMHALNRISPRGVSFLDQSTLIRERLAEQLEREEAWSKAAQVLGGIDLDSGVRAVEPAYKLATHIKVAMLYLEDDDPVSAETYIKKASSLIAGSKDPVLELQYKTSYARIMDAKRRFIDAASRYYELSSITTRTVGGLAVGEDDLIGALNNAITCTILAAAGPQRSRMLSQLYKDERSASLPVFPFLEKVYLERILRREEVEAFAATLKQHQMATLPDGSTVLSKAVMQHNLLSASKLYNNISVAELGTLLDVQPTKAEELAADNFSGLYATKDHPAELGTLLDVQPAKAEELAADMIGEGRLQGSIDQVDGLIHFEASLEQLVQWERQVTATCVKVDSILEQLAAAGHGAAVAAQ</sequence>
<feature type="domain" description="PCI" evidence="8">
    <location>
        <begin position="194"/>
        <end position="399"/>
    </location>
</feature>
<dbReference type="Gene3D" id="1.10.10.10">
    <property type="entry name" value="Winged helix-like DNA-binding domain superfamily/Winged helix DNA-binding domain"/>
    <property type="match status" value="2"/>
</dbReference>